<protein>
    <submittedName>
        <fullName evidence="1">(African queen) hypothetical protein</fullName>
    </submittedName>
</protein>
<reference evidence="1" key="1">
    <citation type="submission" date="2021-09" db="EMBL/GenBank/DDBJ databases">
        <authorList>
            <person name="Martin H S."/>
        </authorList>
    </citation>
    <scope>NUCLEOTIDE SEQUENCE</scope>
</reference>
<evidence type="ECO:0000313" key="2">
    <source>
        <dbReference type="Proteomes" id="UP000789524"/>
    </source>
</evidence>
<dbReference type="GO" id="GO:0016491">
    <property type="term" value="F:oxidoreductase activity"/>
    <property type="evidence" value="ECO:0007669"/>
    <property type="project" value="InterPro"/>
</dbReference>
<keyword evidence="2" id="KW-1185">Reference proteome</keyword>
<gene>
    <name evidence="1" type="ORF">DCHRY22_LOCUS4820</name>
</gene>
<evidence type="ECO:0000313" key="1">
    <source>
        <dbReference type="EMBL" id="CAG9563715.1"/>
    </source>
</evidence>
<dbReference type="OrthoDB" id="7487983at2759"/>
<comment type="caution">
    <text evidence="1">The sequence shown here is derived from an EMBL/GenBank/DDBJ whole genome shotgun (WGS) entry which is preliminary data.</text>
</comment>
<dbReference type="EMBL" id="CAKASE010000050">
    <property type="protein sequence ID" value="CAG9563715.1"/>
    <property type="molecule type" value="Genomic_DNA"/>
</dbReference>
<dbReference type="AlphaFoldDB" id="A0A8J2QJF2"/>
<proteinExistence type="predicted"/>
<dbReference type="Proteomes" id="UP000789524">
    <property type="component" value="Unassembled WGS sequence"/>
</dbReference>
<organism evidence="1 2">
    <name type="scientific">Danaus chrysippus</name>
    <name type="common">African queen</name>
    <dbReference type="NCBI Taxonomy" id="151541"/>
    <lineage>
        <taxon>Eukaryota</taxon>
        <taxon>Metazoa</taxon>
        <taxon>Ecdysozoa</taxon>
        <taxon>Arthropoda</taxon>
        <taxon>Hexapoda</taxon>
        <taxon>Insecta</taxon>
        <taxon>Pterygota</taxon>
        <taxon>Neoptera</taxon>
        <taxon>Endopterygota</taxon>
        <taxon>Lepidoptera</taxon>
        <taxon>Glossata</taxon>
        <taxon>Ditrysia</taxon>
        <taxon>Papilionoidea</taxon>
        <taxon>Nymphalidae</taxon>
        <taxon>Danainae</taxon>
        <taxon>Danaini</taxon>
        <taxon>Danaina</taxon>
        <taxon>Danaus</taxon>
        <taxon>Anosia</taxon>
    </lineage>
</organism>
<accession>A0A8J2QJF2</accession>
<name>A0A8J2QJF2_9NEOP</name>
<dbReference type="InterPro" id="IPR016161">
    <property type="entry name" value="Ald_DH/histidinol_DH"/>
</dbReference>
<dbReference type="SUPFAM" id="SSF53720">
    <property type="entry name" value="ALDH-like"/>
    <property type="match status" value="1"/>
</dbReference>
<sequence>MASPDSIHFDKAPVNTQLAEEYLKTKSEIHPRGYKENGSYEMNAFNNKIFFSDIDTEPDRVENVTNISSDKLAFLSDTPLAVLGFVSQSLLCDILNKSKMITIICDKQTAVIGSLFVDLCHEADLLHVKLLIVSDSTNCSKYDLLKVSELSSGCIGVVSNRSDVDSAVDTFLSSSTWYPWRIKKVFIQESALKRFTSAMKWKTRGSGSDVTTCEVSFSREEKLFVLEPGSVRHDSHQLVVLEAYRTVKELLTLLRNERPFAISLWCSDLAETNEIAHHVDSNIVWVNDHANFQGPPRSSQAFYSVIDLFYSSVKVPHLPEMDRLEKLKETWLSRSPEQREAVLMEEAHKHIFASTILEKDFQDNYVRVTDNNVIMGTIFPGGVWLVNFSNKLIDMSVINFVMKGGALLVIHMIDDEDIDEFFKNVNETIELPVVYVKEVQSDGREVNVLWKPCYKHKVIWTNYGTIFAN</sequence>